<gene>
    <name evidence="1" type="ORF">EXN66_Car005685</name>
</gene>
<accession>A0A6G1PII8</accession>
<dbReference type="Proteomes" id="UP000503349">
    <property type="component" value="Chromosome 5"/>
</dbReference>
<evidence type="ECO:0000313" key="2">
    <source>
        <dbReference type="Proteomes" id="UP000503349"/>
    </source>
</evidence>
<dbReference type="EMBL" id="CM015716">
    <property type="protein sequence ID" value="KAF3690013.1"/>
    <property type="molecule type" value="Genomic_DNA"/>
</dbReference>
<protein>
    <submittedName>
        <fullName evidence="1">Uncharacterized protein</fullName>
    </submittedName>
</protein>
<dbReference type="AlphaFoldDB" id="A0A6G1PII8"/>
<sequence length="98" mass="10621">MEEAAFSLKFYSHLAPSTPNKFSVHTALCIAIETSLLITTETSFPAPDKESSLPVRPPALAISKPHLFLQAVPTSRSKVVFTPPLLISTFPTFLLPVA</sequence>
<reference evidence="2" key="2">
    <citation type="submission" date="2019-02" db="EMBL/GenBank/DDBJ databases">
        <title>Opniocepnalus argus Var Kimnra genome.</title>
        <authorList>
            <person name="Zhou C."/>
            <person name="Xiao S."/>
        </authorList>
    </citation>
    <scope>NUCLEOTIDE SEQUENCE [LARGE SCALE GENOMIC DNA]</scope>
</reference>
<evidence type="ECO:0000313" key="1">
    <source>
        <dbReference type="EMBL" id="KAF3690013.1"/>
    </source>
</evidence>
<proteinExistence type="predicted"/>
<keyword evidence="2" id="KW-1185">Reference proteome</keyword>
<reference evidence="1 2" key="1">
    <citation type="submission" date="2019-02" db="EMBL/GenBank/DDBJ databases">
        <title>Opniocepnalus argus genome.</title>
        <authorList>
            <person name="Zhou C."/>
            <person name="Xiao S."/>
        </authorList>
    </citation>
    <scope>NUCLEOTIDE SEQUENCE [LARGE SCALE GENOMIC DNA]</scope>
    <source>
        <strain evidence="1">OARG1902GOOAL</strain>
        <tissue evidence="1">Muscle</tissue>
    </source>
</reference>
<name>A0A6G1PII8_CHAAH</name>
<organism evidence="1 2">
    <name type="scientific">Channa argus</name>
    <name type="common">Northern snakehead</name>
    <name type="synonym">Ophicephalus argus</name>
    <dbReference type="NCBI Taxonomy" id="215402"/>
    <lineage>
        <taxon>Eukaryota</taxon>
        <taxon>Metazoa</taxon>
        <taxon>Chordata</taxon>
        <taxon>Craniata</taxon>
        <taxon>Vertebrata</taxon>
        <taxon>Euteleostomi</taxon>
        <taxon>Actinopterygii</taxon>
        <taxon>Neopterygii</taxon>
        <taxon>Teleostei</taxon>
        <taxon>Neoteleostei</taxon>
        <taxon>Acanthomorphata</taxon>
        <taxon>Anabantaria</taxon>
        <taxon>Anabantiformes</taxon>
        <taxon>Channoidei</taxon>
        <taxon>Channidae</taxon>
        <taxon>Channa</taxon>
    </lineage>
</organism>